<dbReference type="AlphaFoldDB" id="A0A7Y9QZX4"/>
<evidence type="ECO:0000259" key="3">
    <source>
        <dbReference type="PROSITE" id="PS51186"/>
    </source>
</evidence>
<comment type="caution">
    <text evidence="4">The sequence shown here is derived from an EMBL/GenBank/DDBJ whole genome shotgun (WGS) entry which is preliminary data.</text>
</comment>
<dbReference type="PANTHER" id="PTHR43877:SF2">
    <property type="entry name" value="AMINOALKYLPHOSPHONATE N-ACETYLTRANSFERASE-RELATED"/>
    <property type="match status" value="1"/>
</dbReference>
<keyword evidence="1 4" id="KW-0808">Transferase</keyword>
<feature type="domain" description="N-acetyltransferase" evidence="3">
    <location>
        <begin position="34"/>
        <end position="177"/>
    </location>
</feature>
<organism evidence="4 5">
    <name type="scientific">Sphaerotilus montanus</name>
    <dbReference type="NCBI Taxonomy" id="522889"/>
    <lineage>
        <taxon>Bacteria</taxon>
        <taxon>Pseudomonadati</taxon>
        <taxon>Pseudomonadota</taxon>
        <taxon>Betaproteobacteria</taxon>
        <taxon>Burkholderiales</taxon>
        <taxon>Sphaerotilaceae</taxon>
        <taxon>Sphaerotilus</taxon>
    </lineage>
</organism>
<proteinExistence type="predicted"/>
<sequence>MLLTDVTRPLPLSDHPAPVPPLARPVAPSLERQVVIEPASVRDWTRICQLVAHNFPLQTEQDMGYWLCHQLPYFQVARLDGEVIGFMHAQPRPDTGTLWVNLVAVDERYRHRGVGHRLVTHFESVCRDWRCARIELQCLSTNAAGLMLYRRQGYARLVESITQQHGLQVIVHRKSLPVTDAPASCPRPPVQLDGRLQRIAYRLFYLAWFRRHSPVRG</sequence>
<dbReference type="Pfam" id="PF00583">
    <property type="entry name" value="Acetyltransf_1"/>
    <property type="match status" value="1"/>
</dbReference>
<name>A0A7Y9QZX4_9BURK</name>
<evidence type="ECO:0000313" key="4">
    <source>
        <dbReference type="EMBL" id="NYG34615.1"/>
    </source>
</evidence>
<dbReference type="GO" id="GO:0016747">
    <property type="term" value="F:acyltransferase activity, transferring groups other than amino-acyl groups"/>
    <property type="evidence" value="ECO:0007669"/>
    <property type="project" value="InterPro"/>
</dbReference>
<reference evidence="4 5" key="1">
    <citation type="submission" date="2020-07" db="EMBL/GenBank/DDBJ databases">
        <title>Genomic Encyclopedia of Archaeal and Bacterial Type Strains, Phase II (KMG-II): from individual species to whole genera.</title>
        <authorList>
            <person name="Goeker M."/>
        </authorList>
    </citation>
    <scope>NUCLEOTIDE SEQUENCE [LARGE SCALE GENOMIC DNA]</scope>
    <source>
        <strain evidence="4 5">DSM 21226</strain>
    </source>
</reference>
<accession>A0A7Y9QZX4</accession>
<dbReference type="SUPFAM" id="SSF55729">
    <property type="entry name" value="Acyl-CoA N-acyltransferases (Nat)"/>
    <property type="match status" value="1"/>
</dbReference>
<dbReference type="EMBL" id="JACCFH010000001">
    <property type="protein sequence ID" value="NYG34615.1"/>
    <property type="molecule type" value="Genomic_DNA"/>
</dbReference>
<dbReference type="PANTHER" id="PTHR43877">
    <property type="entry name" value="AMINOALKYLPHOSPHONATE N-ACETYLTRANSFERASE-RELATED-RELATED"/>
    <property type="match status" value="1"/>
</dbReference>
<dbReference type="CDD" id="cd04301">
    <property type="entry name" value="NAT_SF"/>
    <property type="match status" value="1"/>
</dbReference>
<dbReference type="InterPro" id="IPR016181">
    <property type="entry name" value="Acyl_CoA_acyltransferase"/>
</dbReference>
<evidence type="ECO:0000256" key="1">
    <source>
        <dbReference type="ARBA" id="ARBA00022679"/>
    </source>
</evidence>
<evidence type="ECO:0000313" key="5">
    <source>
        <dbReference type="Proteomes" id="UP000518288"/>
    </source>
</evidence>
<dbReference type="RefSeq" id="WP_179635233.1">
    <property type="nucleotide sequence ID" value="NZ_JACCFH010000001.1"/>
</dbReference>
<dbReference type="InterPro" id="IPR050832">
    <property type="entry name" value="Bact_Acetyltransf"/>
</dbReference>
<dbReference type="Proteomes" id="UP000518288">
    <property type="component" value="Unassembled WGS sequence"/>
</dbReference>
<protein>
    <submittedName>
        <fullName evidence="4">GNAT superfamily N-acetyltransferase</fullName>
    </submittedName>
</protein>
<dbReference type="InterPro" id="IPR000182">
    <property type="entry name" value="GNAT_dom"/>
</dbReference>
<dbReference type="Gene3D" id="3.40.630.30">
    <property type="match status" value="1"/>
</dbReference>
<dbReference type="PROSITE" id="PS51186">
    <property type="entry name" value="GNAT"/>
    <property type="match status" value="1"/>
</dbReference>
<keyword evidence="5" id="KW-1185">Reference proteome</keyword>
<keyword evidence="2" id="KW-0012">Acyltransferase</keyword>
<gene>
    <name evidence="4" type="ORF">BDD16_003601</name>
</gene>
<evidence type="ECO:0000256" key="2">
    <source>
        <dbReference type="ARBA" id="ARBA00023315"/>
    </source>
</evidence>